<evidence type="ECO:0000256" key="2">
    <source>
        <dbReference type="ARBA" id="ARBA00004191"/>
    </source>
</evidence>
<evidence type="ECO:0000313" key="9">
    <source>
        <dbReference type="Proteomes" id="UP000004994"/>
    </source>
</evidence>
<sequence length="202" mass="23099">MSGLGDIPSNVNVFEDCTTISNSLNMAKSSYLPLVEVKIQVANEVPLTKLMITTFTCPYGTFAFKRMSFGLCNAPATFQRCMMLIFSDMVENTIEVFMDDFSVVGRWMVRKCDIQKIDVGSSDIMQPWLFEGIHSKNESANLDFYDWNKVFVRNFDGGAFTRNVEYVNPATNLHFRGARIFETLMEELLARRLKNTKNVYTN</sequence>
<comment type="subcellular location">
    <subcellularLocation>
        <location evidence="2 6">Secreted</location>
        <location evidence="2 6">Cell wall</location>
    </subcellularLocation>
</comment>
<accession>A0A3Q7HZX6</accession>
<dbReference type="InterPro" id="IPR000477">
    <property type="entry name" value="RT_dom"/>
</dbReference>
<evidence type="ECO:0000259" key="7">
    <source>
        <dbReference type="Pfam" id="PF00078"/>
    </source>
</evidence>
<dbReference type="InterPro" id="IPR043128">
    <property type="entry name" value="Rev_trsase/Diguanyl_cyclase"/>
</dbReference>
<dbReference type="PANTHER" id="PTHR24559:SF444">
    <property type="entry name" value="REVERSE TRANSCRIPTASE DOMAIN-CONTAINING PROTEIN"/>
    <property type="match status" value="1"/>
</dbReference>
<dbReference type="InterPro" id="IPR043502">
    <property type="entry name" value="DNA/RNA_pol_sf"/>
</dbReference>
<dbReference type="Gramene" id="Solyc09g015787.1.1">
    <property type="protein sequence ID" value="Solyc09g015787.1.1"/>
    <property type="gene ID" value="Solyc09g015787.1"/>
</dbReference>
<evidence type="ECO:0000256" key="3">
    <source>
        <dbReference type="ARBA" id="ARBA00005784"/>
    </source>
</evidence>
<evidence type="ECO:0000256" key="6">
    <source>
        <dbReference type="RuleBase" id="RU363114"/>
    </source>
</evidence>
<dbReference type="InterPro" id="IPR004963">
    <property type="entry name" value="PAE/NOTUM"/>
</dbReference>
<keyword evidence="9" id="KW-1185">Reference proteome</keyword>
<dbReference type="Pfam" id="PF00078">
    <property type="entry name" value="RVT_1"/>
    <property type="match status" value="1"/>
</dbReference>
<evidence type="ECO:0000256" key="4">
    <source>
        <dbReference type="ARBA" id="ARBA00022512"/>
    </source>
</evidence>
<dbReference type="Gene3D" id="3.10.10.10">
    <property type="entry name" value="HIV Type 1 Reverse Transcriptase, subunit A, domain 1"/>
    <property type="match status" value="1"/>
</dbReference>
<organism evidence="8">
    <name type="scientific">Solanum lycopersicum</name>
    <name type="common">Tomato</name>
    <name type="synonym">Lycopersicon esculentum</name>
    <dbReference type="NCBI Taxonomy" id="4081"/>
    <lineage>
        <taxon>Eukaryota</taxon>
        <taxon>Viridiplantae</taxon>
        <taxon>Streptophyta</taxon>
        <taxon>Embryophyta</taxon>
        <taxon>Tracheophyta</taxon>
        <taxon>Spermatophyta</taxon>
        <taxon>Magnoliopsida</taxon>
        <taxon>eudicotyledons</taxon>
        <taxon>Gunneridae</taxon>
        <taxon>Pentapetalae</taxon>
        <taxon>asterids</taxon>
        <taxon>lamiids</taxon>
        <taxon>Solanales</taxon>
        <taxon>Solanaceae</taxon>
        <taxon>Solanoideae</taxon>
        <taxon>Solaneae</taxon>
        <taxon>Solanum</taxon>
        <taxon>Solanum subgen. Lycopersicon</taxon>
    </lineage>
</organism>
<dbReference type="Proteomes" id="UP000004994">
    <property type="component" value="Chromosome 9"/>
</dbReference>
<dbReference type="SUPFAM" id="SSF56672">
    <property type="entry name" value="DNA/RNA polymerases"/>
    <property type="match status" value="1"/>
</dbReference>
<dbReference type="Gene3D" id="3.30.70.270">
    <property type="match status" value="1"/>
</dbReference>
<keyword evidence="4 6" id="KW-0134">Cell wall</keyword>
<keyword evidence="6" id="KW-0378">Hydrolase</keyword>
<dbReference type="InParanoid" id="A0A3Q7HZX6"/>
<keyword evidence="5 6" id="KW-0961">Cell wall biogenesis/degradation</keyword>
<protein>
    <recommendedName>
        <fullName evidence="6">Pectin acetylesterase</fullName>
        <ecNumber evidence="6">3.1.1.-</ecNumber>
    </recommendedName>
</protein>
<reference evidence="8" key="2">
    <citation type="submission" date="2019-01" db="UniProtKB">
        <authorList>
            <consortium name="EnsemblPlants"/>
        </authorList>
    </citation>
    <scope>IDENTIFICATION</scope>
    <source>
        <strain evidence="8">cv. Heinz 1706</strain>
    </source>
</reference>
<name>A0A3Q7HZX6_SOLLC</name>
<comment type="similarity">
    <text evidence="3 6">Belongs to the pectinacetylesterase family.</text>
</comment>
<keyword evidence="6" id="KW-0964">Secreted</keyword>
<comment type="function">
    <text evidence="1 6">Hydrolyzes acetyl esters in homogalacturonan regions of pectin. In type I primary cell wall, galacturonic acid residues of pectin can be acetylated at the O-2 and O-3 positions. Decreasing the degree of acetylation of pectin gels in vitro alters their physical properties.</text>
</comment>
<dbReference type="Pfam" id="PF03283">
    <property type="entry name" value="PAE"/>
    <property type="match status" value="1"/>
</dbReference>
<dbReference type="AlphaFoldDB" id="A0A3Q7HZX6"/>
<reference evidence="8" key="1">
    <citation type="journal article" date="2012" name="Nature">
        <title>The tomato genome sequence provides insights into fleshy fruit evolution.</title>
        <authorList>
            <consortium name="Tomato Genome Consortium"/>
        </authorList>
    </citation>
    <scope>NUCLEOTIDE SEQUENCE [LARGE SCALE GENOMIC DNA]</scope>
    <source>
        <strain evidence="8">cv. Heinz 1706</strain>
    </source>
</reference>
<dbReference type="EnsemblPlants" id="Solyc09g015787.1.1">
    <property type="protein sequence ID" value="Solyc09g015787.1.1"/>
    <property type="gene ID" value="Solyc09g015787.1"/>
</dbReference>
<dbReference type="InterPro" id="IPR053134">
    <property type="entry name" value="RNA-dir_DNA_polymerase"/>
</dbReference>
<evidence type="ECO:0000313" key="8">
    <source>
        <dbReference type="EnsemblPlants" id="Solyc09g015787.1.1"/>
    </source>
</evidence>
<evidence type="ECO:0000256" key="1">
    <source>
        <dbReference type="ARBA" id="ARBA00003534"/>
    </source>
</evidence>
<dbReference type="PANTHER" id="PTHR24559">
    <property type="entry name" value="TRANSPOSON TY3-I GAG-POL POLYPROTEIN"/>
    <property type="match status" value="1"/>
</dbReference>
<proteinExistence type="inferred from homology"/>
<feature type="domain" description="Reverse transcriptase" evidence="7">
    <location>
        <begin position="52"/>
        <end position="104"/>
    </location>
</feature>
<evidence type="ECO:0000256" key="5">
    <source>
        <dbReference type="ARBA" id="ARBA00023316"/>
    </source>
</evidence>
<dbReference type="EC" id="3.1.1.-" evidence="6"/>
<dbReference type="GO" id="GO:0071555">
    <property type="term" value="P:cell wall organization"/>
    <property type="evidence" value="ECO:0007669"/>
    <property type="project" value="UniProtKB-KW"/>
</dbReference>
<dbReference type="GO" id="GO:0016787">
    <property type="term" value="F:hydrolase activity"/>
    <property type="evidence" value="ECO:0007669"/>
    <property type="project" value="UniProtKB-KW"/>
</dbReference>